<gene>
    <name evidence="6" type="ORF">V8G58_00200</name>
</gene>
<protein>
    <submittedName>
        <fullName evidence="6">LysR family transcriptional regulator</fullName>
    </submittedName>
</protein>
<evidence type="ECO:0000259" key="5">
    <source>
        <dbReference type="PROSITE" id="PS50931"/>
    </source>
</evidence>
<dbReference type="EMBL" id="JBAWKB010000001">
    <property type="protein sequence ID" value="MFH6770335.1"/>
    <property type="molecule type" value="Genomic_DNA"/>
</dbReference>
<evidence type="ECO:0000256" key="3">
    <source>
        <dbReference type="ARBA" id="ARBA00023125"/>
    </source>
</evidence>
<dbReference type="PROSITE" id="PS50931">
    <property type="entry name" value="HTH_LYSR"/>
    <property type="match status" value="1"/>
</dbReference>
<comment type="caution">
    <text evidence="6">The sequence shown here is derived from an EMBL/GenBank/DDBJ whole genome shotgun (WGS) entry which is preliminary data.</text>
</comment>
<dbReference type="PANTHER" id="PTHR30126">
    <property type="entry name" value="HTH-TYPE TRANSCRIPTIONAL REGULATOR"/>
    <property type="match status" value="1"/>
</dbReference>
<organism evidence="6 7">
    <name type="scientific">Gaetbulibacter aestuarii</name>
    <dbReference type="NCBI Taxonomy" id="1502358"/>
    <lineage>
        <taxon>Bacteria</taxon>
        <taxon>Pseudomonadati</taxon>
        <taxon>Bacteroidota</taxon>
        <taxon>Flavobacteriia</taxon>
        <taxon>Flavobacteriales</taxon>
        <taxon>Flavobacteriaceae</taxon>
        <taxon>Gaetbulibacter</taxon>
    </lineage>
</organism>
<evidence type="ECO:0000313" key="7">
    <source>
        <dbReference type="Proteomes" id="UP001610100"/>
    </source>
</evidence>
<dbReference type="InterPro" id="IPR005119">
    <property type="entry name" value="LysR_subst-bd"/>
</dbReference>
<evidence type="ECO:0000313" key="6">
    <source>
        <dbReference type="EMBL" id="MFH6770335.1"/>
    </source>
</evidence>
<reference evidence="6 7" key="1">
    <citation type="submission" date="2024-02" db="EMBL/GenBank/DDBJ databases">
        <title>A Gaetbulibacter species isolated from tidal flats and genomic insights of their niches.</title>
        <authorList>
            <person name="Ye Y."/>
        </authorList>
    </citation>
    <scope>NUCLEOTIDE SEQUENCE [LARGE SCALE GENOMIC DNA]</scope>
    <source>
        <strain evidence="6 7">KYW382</strain>
    </source>
</reference>
<dbReference type="SUPFAM" id="SSF53850">
    <property type="entry name" value="Periplasmic binding protein-like II"/>
    <property type="match status" value="1"/>
</dbReference>
<keyword evidence="3" id="KW-0238">DNA-binding</keyword>
<keyword evidence="2" id="KW-0805">Transcription regulation</keyword>
<evidence type="ECO:0000256" key="2">
    <source>
        <dbReference type="ARBA" id="ARBA00023015"/>
    </source>
</evidence>
<dbReference type="InterPro" id="IPR000847">
    <property type="entry name" value="LysR_HTH_N"/>
</dbReference>
<keyword evidence="7" id="KW-1185">Reference proteome</keyword>
<dbReference type="RefSeq" id="WP_344738418.1">
    <property type="nucleotide sequence ID" value="NZ_BAABAY010000001.1"/>
</dbReference>
<sequence length="310" mass="35312">MHYTLHQLQVFLKIAQLQSITKASEALNLTQPAVSIQLRNFQDQFPIPLTEVVGRKLYITDFGHEIAETCEKIINELQLINYKTLSFQGQLSGRLRISIVSTAKYMMPYFLTEFVQRHPGIELIIDVTNKSSVIESLEANEIDFAMVSVLPEKLKVHRVELMENRLHLVSSSKLDVKAFRTKTDLLEKVPMIFRESGSATRKAMEDFLSKRGVSVKTKMALTSNEAVKQAVLANLGVSVMPLIGIKNELKNNDLQIIPLRGLPIITTWNLIWLSAKNLSPIALAYLDFLNTKKDEIMKKQFHWVEAYKDI</sequence>
<evidence type="ECO:0000256" key="4">
    <source>
        <dbReference type="ARBA" id="ARBA00023163"/>
    </source>
</evidence>
<dbReference type="SUPFAM" id="SSF46785">
    <property type="entry name" value="Winged helix' DNA-binding domain"/>
    <property type="match status" value="1"/>
</dbReference>
<accession>A0ABW7MU44</accession>
<dbReference type="Gene3D" id="3.40.190.10">
    <property type="entry name" value="Periplasmic binding protein-like II"/>
    <property type="match status" value="2"/>
</dbReference>
<evidence type="ECO:0000256" key="1">
    <source>
        <dbReference type="ARBA" id="ARBA00009437"/>
    </source>
</evidence>
<dbReference type="InterPro" id="IPR036388">
    <property type="entry name" value="WH-like_DNA-bd_sf"/>
</dbReference>
<feature type="domain" description="HTH lysR-type" evidence="5">
    <location>
        <begin position="1"/>
        <end position="60"/>
    </location>
</feature>
<dbReference type="InterPro" id="IPR036390">
    <property type="entry name" value="WH_DNA-bd_sf"/>
</dbReference>
<dbReference type="PANTHER" id="PTHR30126:SF5">
    <property type="entry name" value="HTH-TYPE TRANSCRIPTIONAL ACTIVATOR CMPR"/>
    <property type="match status" value="1"/>
</dbReference>
<name>A0ABW7MU44_9FLAO</name>
<comment type="similarity">
    <text evidence="1">Belongs to the LysR transcriptional regulatory family.</text>
</comment>
<keyword evidence="4" id="KW-0804">Transcription</keyword>
<dbReference type="Pfam" id="PF00126">
    <property type="entry name" value="HTH_1"/>
    <property type="match status" value="1"/>
</dbReference>
<dbReference type="Gene3D" id="1.10.10.10">
    <property type="entry name" value="Winged helix-like DNA-binding domain superfamily/Winged helix DNA-binding domain"/>
    <property type="match status" value="1"/>
</dbReference>
<proteinExistence type="inferred from homology"/>
<dbReference type="Pfam" id="PF03466">
    <property type="entry name" value="LysR_substrate"/>
    <property type="match status" value="1"/>
</dbReference>
<dbReference type="Proteomes" id="UP001610100">
    <property type="component" value="Unassembled WGS sequence"/>
</dbReference>